<dbReference type="InterPro" id="IPR004378">
    <property type="entry name" value="F420H2_quin_Rdtase"/>
</dbReference>
<dbReference type="OrthoDB" id="5186446at2"/>
<evidence type="ECO:0000313" key="2">
    <source>
        <dbReference type="Proteomes" id="UP000314251"/>
    </source>
</evidence>
<comment type="caution">
    <text evidence="1">The sequence shown here is derived from an EMBL/GenBank/DDBJ whole genome shotgun (WGS) entry which is preliminary data.</text>
</comment>
<dbReference type="Proteomes" id="UP000314251">
    <property type="component" value="Unassembled WGS sequence"/>
</dbReference>
<evidence type="ECO:0000313" key="1">
    <source>
        <dbReference type="EMBL" id="KAB8170897.1"/>
    </source>
</evidence>
<dbReference type="AlphaFoldDB" id="A0A5N6APW8"/>
<proteinExistence type="predicted"/>
<sequence>MNAQQPHVMRPGWTTRRIANPLMGGLHRLGFGVAGSRQLTVRGRKSGEPRRAPVNLLVVDGRHYLVAPRGHVQWTHNLRAAGEGQLGLGRRVSPFTADEVADERKPELLRAYLGRWGKQVGAFFRGVTADSTDEELRAVAADHPVFELSFSAGTRP</sequence>
<dbReference type="RefSeq" id="WP_139665584.1">
    <property type="nucleotide sequence ID" value="NZ_VDLY02000001.1"/>
</dbReference>
<keyword evidence="2" id="KW-1185">Reference proteome</keyword>
<dbReference type="EMBL" id="VDLY02000001">
    <property type="protein sequence ID" value="KAB8170897.1"/>
    <property type="molecule type" value="Genomic_DNA"/>
</dbReference>
<dbReference type="Gene3D" id="2.30.110.10">
    <property type="entry name" value="Electron Transport, Fmn-binding Protein, Chain A"/>
    <property type="match status" value="1"/>
</dbReference>
<dbReference type="NCBIfam" id="TIGR00026">
    <property type="entry name" value="hi_GC_TIGR00026"/>
    <property type="match status" value="1"/>
</dbReference>
<reference evidence="1" key="1">
    <citation type="submission" date="2019-10" db="EMBL/GenBank/DDBJ databases">
        <title>Nonomuraea sp. nov., isolated from Phyllanthus amarus.</title>
        <authorList>
            <person name="Klykleung N."/>
            <person name="Tanasupawat S."/>
        </authorList>
    </citation>
    <scope>NUCLEOTIDE SEQUENCE [LARGE SCALE GENOMIC DNA]</scope>
    <source>
        <strain evidence="1">3MP-10</strain>
    </source>
</reference>
<accession>A0A5N6APW8</accession>
<dbReference type="GO" id="GO:0016491">
    <property type="term" value="F:oxidoreductase activity"/>
    <property type="evidence" value="ECO:0007669"/>
    <property type="project" value="InterPro"/>
</dbReference>
<protein>
    <submittedName>
        <fullName evidence="1">Nitroreductase family deazaflavin-dependent oxidoreductase</fullName>
    </submittedName>
</protein>
<gene>
    <name evidence="1" type="ORF">FH607_000680</name>
</gene>
<dbReference type="InterPro" id="IPR012349">
    <property type="entry name" value="Split_barrel_FMN-bd"/>
</dbReference>
<name>A0A5N6APW8_9ACTN</name>
<organism evidence="1 2">
    <name type="scientific">Streptomyces mimosae</name>
    <dbReference type="NCBI Taxonomy" id="2586635"/>
    <lineage>
        <taxon>Bacteria</taxon>
        <taxon>Bacillati</taxon>
        <taxon>Actinomycetota</taxon>
        <taxon>Actinomycetes</taxon>
        <taxon>Kitasatosporales</taxon>
        <taxon>Streptomycetaceae</taxon>
        <taxon>Streptomyces</taxon>
    </lineage>
</organism>
<dbReference type="Pfam" id="PF04075">
    <property type="entry name" value="F420H2_quin_red"/>
    <property type="match status" value="1"/>
</dbReference>